<keyword evidence="14" id="KW-1185">Reference proteome</keyword>
<keyword evidence="7" id="KW-0130">Cell adhesion</keyword>
<keyword evidence="4" id="KW-0732">Signal</keyword>
<name>A0A2J7RE15_9NEOP</name>
<keyword evidence="8" id="KW-1133">Transmembrane helix</keyword>
<dbReference type="GO" id="GO:0005509">
    <property type="term" value="F:calcium ion binding"/>
    <property type="evidence" value="ECO:0007669"/>
    <property type="project" value="UniProtKB-UniRule"/>
</dbReference>
<evidence type="ECO:0000256" key="7">
    <source>
        <dbReference type="ARBA" id="ARBA00022889"/>
    </source>
</evidence>
<dbReference type="InterPro" id="IPR020894">
    <property type="entry name" value="Cadherin_CS"/>
</dbReference>
<feature type="non-terminal residue" evidence="13">
    <location>
        <position position="263"/>
    </location>
</feature>
<gene>
    <name evidence="13" type="ORF">B7P43_G04343</name>
</gene>
<dbReference type="AlphaFoldDB" id="A0A2J7RE15"/>
<dbReference type="CDD" id="cd11304">
    <property type="entry name" value="Cadherin_repeat"/>
    <property type="match status" value="1"/>
</dbReference>
<dbReference type="Proteomes" id="UP000235965">
    <property type="component" value="Unassembled WGS sequence"/>
</dbReference>
<keyword evidence="5" id="KW-0677">Repeat</keyword>
<dbReference type="GO" id="GO:0005886">
    <property type="term" value="C:plasma membrane"/>
    <property type="evidence" value="ECO:0007669"/>
    <property type="project" value="UniProtKB-SubCell"/>
</dbReference>
<dbReference type="PROSITE" id="PS00232">
    <property type="entry name" value="CADHERIN_1"/>
    <property type="match status" value="1"/>
</dbReference>
<keyword evidence="6 11" id="KW-0106">Calcium</keyword>
<evidence type="ECO:0000259" key="12">
    <source>
        <dbReference type="PROSITE" id="PS50268"/>
    </source>
</evidence>
<feature type="domain" description="Cadherin" evidence="12">
    <location>
        <begin position="1"/>
        <end position="100"/>
    </location>
</feature>
<sequence length="263" mass="29418">MVVNDRDVGENARYNLRIRDVHNSAGTFTVHPTTATGRTPVVIRVANVEGLDYDVSDPSLRRIVFDVMALVKGKQDLDIAVASSQVIVDLVDANDNSPVFPHSAYRLRVLENIRPGSLISNITAKDIDSKEFGSITYLIKGFGAEKFFTQSKEGGLYVAKSSPGLDYETQKSYSLTFEARDGGGRVSTANLFVEVEDVNDNAPVFEQREYSRTVREGATSFQPQLFVRFKDVLQVYVRKTRLMNENILLSANTKIFDHIYSYT</sequence>
<accession>A0A2J7RE15</accession>
<evidence type="ECO:0000256" key="10">
    <source>
        <dbReference type="ARBA" id="ARBA00023180"/>
    </source>
</evidence>
<dbReference type="OrthoDB" id="6491773at2759"/>
<reference evidence="13 14" key="1">
    <citation type="submission" date="2017-12" db="EMBL/GenBank/DDBJ databases">
        <title>Hemimetabolous genomes reveal molecular basis of termite eusociality.</title>
        <authorList>
            <person name="Harrison M.C."/>
            <person name="Jongepier E."/>
            <person name="Robertson H.M."/>
            <person name="Arning N."/>
            <person name="Bitard-Feildel T."/>
            <person name="Chao H."/>
            <person name="Childers C.P."/>
            <person name="Dinh H."/>
            <person name="Doddapaneni H."/>
            <person name="Dugan S."/>
            <person name="Gowin J."/>
            <person name="Greiner C."/>
            <person name="Han Y."/>
            <person name="Hu H."/>
            <person name="Hughes D.S.T."/>
            <person name="Huylmans A.-K."/>
            <person name="Kemena C."/>
            <person name="Kremer L.P.M."/>
            <person name="Lee S.L."/>
            <person name="Lopez-Ezquerra A."/>
            <person name="Mallet L."/>
            <person name="Monroy-Kuhn J.M."/>
            <person name="Moser A."/>
            <person name="Murali S.C."/>
            <person name="Muzny D.M."/>
            <person name="Otani S."/>
            <person name="Piulachs M.-D."/>
            <person name="Poelchau M."/>
            <person name="Qu J."/>
            <person name="Schaub F."/>
            <person name="Wada-Katsumata A."/>
            <person name="Worley K.C."/>
            <person name="Xie Q."/>
            <person name="Ylla G."/>
            <person name="Poulsen M."/>
            <person name="Gibbs R.A."/>
            <person name="Schal C."/>
            <person name="Richards S."/>
            <person name="Belles X."/>
            <person name="Korb J."/>
            <person name="Bornberg-Bauer E."/>
        </authorList>
    </citation>
    <scope>NUCLEOTIDE SEQUENCE [LARGE SCALE GENOMIC DNA]</scope>
    <source>
        <tissue evidence="13">Whole body</tissue>
    </source>
</reference>
<evidence type="ECO:0000313" key="14">
    <source>
        <dbReference type="Proteomes" id="UP000235965"/>
    </source>
</evidence>
<keyword evidence="9" id="KW-0472">Membrane</keyword>
<feature type="domain" description="Cadherin" evidence="12">
    <location>
        <begin position="101"/>
        <end position="205"/>
    </location>
</feature>
<comment type="caution">
    <text evidence="13">The sequence shown here is derived from an EMBL/GenBank/DDBJ whole genome shotgun (WGS) entry which is preliminary data.</text>
</comment>
<dbReference type="SMART" id="SM00112">
    <property type="entry name" value="CA"/>
    <property type="match status" value="2"/>
</dbReference>
<dbReference type="PROSITE" id="PS50268">
    <property type="entry name" value="CADHERIN_2"/>
    <property type="match status" value="2"/>
</dbReference>
<dbReference type="GO" id="GO:0007156">
    <property type="term" value="P:homophilic cell adhesion via plasma membrane adhesion molecules"/>
    <property type="evidence" value="ECO:0007669"/>
    <property type="project" value="InterPro"/>
</dbReference>
<dbReference type="Pfam" id="PF00028">
    <property type="entry name" value="Cadherin"/>
    <property type="match status" value="1"/>
</dbReference>
<dbReference type="Gene3D" id="2.60.40.60">
    <property type="entry name" value="Cadherins"/>
    <property type="match status" value="2"/>
</dbReference>
<dbReference type="FunFam" id="2.60.40.60:FF:000118">
    <property type="entry name" value="protocadherin Fat 4"/>
    <property type="match status" value="1"/>
</dbReference>
<dbReference type="PANTHER" id="PTHR24026">
    <property type="entry name" value="FAT ATYPICAL CADHERIN-RELATED"/>
    <property type="match status" value="1"/>
</dbReference>
<evidence type="ECO:0000256" key="11">
    <source>
        <dbReference type="PROSITE-ProRule" id="PRU00043"/>
    </source>
</evidence>
<evidence type="ECO:0000256" key="9">
    <source>
        <dbReference type="ARBA" id="ARBA00023136"/>
    </source>
</evidence>
<evidence type="ECO:0000256" key="1">
    <source>
        <dbReference type="ARBA" id="ARBA00004162"/>
    </source>
</evidence>
<organism evidence="13 14">
    <name type="scientific">Cryptotermes secundus</name>
    <dbReference type="NCBI Taxonomy" id="105785"/>
    <lineage>
        <taxon>Eukaryota</taxon>
        <taxon>Metazoa</taxon>
        <taxon>Ecdysozoa</taxon>
        <taxon>Arthropoda</taxon>
        <taxon>Hexapoda</taxon>
        <taxon>Insecta</taxon>
        <taxon>Pterygota</taxon>
        <taxon>Neoptera</taxon>
        <taxon>Polyneoptera</taxon>
        <taxon>Dictyoptera</taxon>
        <taxon>Blattodea</taxon>
        <taxon>Blattoidea</taxon>
        <taxon>Termitoidae</taxon>
        <taxon>Kalotermitidae</taxon>
        <taxon>Cryptotermitinae</taxon>
        <taxon>Cryptotermes</taxon>
    </lineage>
</organism>
<dbReference type="InterPro" id="IPR015919">
    <property type="entry name" value="Cadherin-like_sf"/>
</dbReference>
<evidence type="ECO:0000256" key="3">
    <source>
        <dbReference type="ARBA" id="ARBA00022692"/>
    </source>
</evidence>
<dbReference type="PRINTS" id="PR00205">
    <property type="entry name" value="CADHERIN"/>
</dbReference>
<protein>
    <recommendedName>
        <fullName evidence="12">Cadherin domain-containing protein</fullName>
    </recommendedName>
</protein>
<evidence type="ECO:0000256" key="4">
    <source>
        <dbReference type="ARBA" id="ARBA00022729"/>
    </source>
</evidence>
<dbReference type="EMBL" id="NEVH01005279">
    <property type="protein sequence ID" value="PNF39071.1"/>
    <property type="molecule type" value="Genomic_DNA"/>
</dbReference>
<keyword evidence="10" id="KW-0325">Glycoprotein</keyword>
<evidence type="ECO:0000256" key="2">
    <source>
        <dbReference type="ARBA" id="ARBA00004479"/>
    </source>
</evidence>
<dbReference type="InterPro" id="IPR002126">
    <property type="entry name" value="Cadherin-like_dom"/>
</dbReference>
<comment type="subcellular location">
    <subcellularLocation>
        <location evidence="1">Cell membrane</location>
        <topology evidence="1">Single-pass membrane protein</topology>
    </subcellularLocation>
    <subcellularLocation>
        <location evidence="2">Membrane</location>
        <topology evidence="2">Single-pass type I membrane protein</topology>
    </subcellularLocation>
</comment>
<dbReference type="SUPFAM" id="SSF49313">
    <property type="entry name" value="Cadherin-like"/>
    <property type="match status" value="1"/>
</dbReference>
<evidence type="ECO:0000256" key="8">
    <source>
        <dbReference type="ARBA" id="ARBA00022989"/>
    </source>
</evidence>
<keyword evidence="3" id="KW-0812">Transmembrane</keyword>
<evidence type="ECO:0000256" key="6">
    <source>
        <dbReference type="ARBA" id="ARBA00022837"/>
    </source>
</evidence>
<evidence type="ECO:0000313" key="13">
    <source>
        <dbReference type="EMBL" id="PNF39071.1"/>
    </source>
</evidence>
<evidence type="ECO:0000256" key="5">
    <source>
        <dbReference type="ARBA" id="ARBA00022737"/>
    </source>
</evidence>
<proteinExistence type="predicted"/>
<dbReference type="PANTHER" id="PTHR24026:SF133">
    <property type="entry name" value="CADHERIN-RELATED FAMILY MEMBER 2"/>
    <property type="match status" value="1"/>
</dbReference>